<keyword evidence="3 7" id="KW-0812">Transmembrane</keyword>
<evidence type="ECO:0000256" key="4">
    <source>
        <dbReference type="ARBA" id="ARBA00022729"/>
    </source>
</evidence>
<comment type="subcellular location">
    <subcellularLocation>
        <location evidence="1">Endomembrane system</location>
        <topology evidence="1">Multi-pass membrane protein</topology>
    </subcellularLocation>
    <subcellularLocation>
        <location evidence="7">Endoplasmic reticulum membrane</location>
        <topology evidence="7">Multi-pass membrane protein</topology>
    </subcellularLocation>
</comment>
<protein>
    <recommendedName>
        <fullName evidence="7">Post-GPI attachment to proteins factor 3</fullName>
    </recommendedName>
</protein>
<keyword evidence="5 7" id="KW-1133">Transmembrane helix</keyword>
<accession>A0A409WV53</accession>
<keyword evidence="9" id="KW-1185">Reference proteome</keyword>
<keyword evidence="4" id="KW-0732">Signal</keyword>
<feature type="transmembrane region" description="Helical" evidence="7">
    <location>
        <begin position="265"/>
        <end position="283"/>
    </location>
</feature>
<dbReference type="Pfam" id="PF04080">
    <property type="entry name" value="Per1"/>
    <property type="match status" value="1"/>
</dbReference>
<dbReference type="STRING" id="93625.A0A409WV53"/>
<feature type="transmembrane region" description="Helical" evidence="7">
    <location>
        <begin position="189"/>
        <end position="212"/>
    </location>
</feature>
<dbReference type="InterPro" id="IPR007217">
    <property type="entry name" value="Per1-like"/>
</dbReference>
<dbReference type="OrthoDB" id="419770at2759"/>
<evidence type="ECO:0000256" key="7">
    <source>
        <dbReference type="RuleBase" id="RU365066"/>
    </source>
</evidence>
<feature type="transmembrane region" description="Helical" evidence="7">
    <location>
        <begin position="48"/>
        <end position="69"/>
    </location>
</feature>
<keyword evidence="6 7" id="KW-0472">Membrane</keyword>
<dbReference type="GO" id="GO:0006506">
    <property type="term" value="P:GPI anchor biosynthetic process"/>
    <property type="evidence" value="ECO:0007669"/>
    <property type="project" value="UniProtKB-KW"/>
</dbReference>
<feature type="transmembrane region" description="Helical" evidence="7">
    <location>
        <begin position="233"/>
        <end position="253"/>
    </location>
</feature>
<evidence type="ECO:0000256" key="6">
    <source>
        <dbReference type="ARBA" id="ARBA00023136"/>
    </source>
</evidence>
<reference evidence="8 9" key="1">
    <citation type="journal article" date="2018" name="Evol. Lett.">
        <title>Horizontal gene cluster transfer increased hallucinogenic mushroom diversity.</title>
        <authorList>
            <person name="Reynolds H.T."/>
            <person name="Vijayakumar V."/>
            <person name="Gluck-Thaler E."/>
            <person name="Korotkin H.B."/>
            <person name="Matheny P.B."/>
            <person name="Slot J.C."/>
        </authorList>
    </citation>
    <scope>NUCLEOTIDE SEQUENCE [LARGE SCALE GENOMIC DNA]</scope>
    <source>
        <strain evidence="8 9">2631</strain>
    </source>
</reference>
<feature type="transmembrane region" description="Helical" evidence="7">
    <location>
        <begin position="90"/>
        <end position="109"/>
    </location>
</feature>
<proteinExistence type="inferred from homology"/>
<dbReference type="FunCoup" id="A0A409WV53">
    <property type="interactions" value="70"/>
</dbReference>
<dbReference type="InParanoid" id="A0A409WV53"/>
<dbReference type="GO" id="GO:0016788">
    <property type="term" value="F:hydrolase activity, acting on ester bonds"/>
    <property type="evidence" value="ECO:0007669"/>
    <property type="project" value="TreeGrafter"/>
</dbReference>
<feature type="transmembrane region" description="Helical" evidence="7">
    <location>
        <begin position="164"/>
        <end position="183"/>
    </location>
</feature>
<evidence type="ECO:0000256" key="1">
    <source>
        <dbReference type="ARBA" id="ARBA00004127"/>
    </source>
</evidence>
<sequence length="297" mass="34571">MNEGTPFILRLTRWTCTDDCKYRCMHEITDVDTRSGNPVQQYYGKWPFWRVIGIQEPASVLFSLLNLWAHARGGSAIRSKLPKYHPMRPYYLMWSMISINSWIWSSVFHTRDLPLTEQLDYFAAALSILYALYGAIIRLFHLYPLPQTTRLTHSAKPAKSWNHTFLTIVCSLIYIAHVSYLSLLPRFDYTYNIIFNTTLGLLHNALWAIYSLPASLSILRRFPSQPKSYRPKFVSKAALFVILTTAATALELFDFPPWARVIDAHALWHLATAPIALMWYDFLIEDSLDNSWREQRL</sequence>
<feature type="transmembrane region" description="Helical" evidence="7">
    <location>
        <begin position="121"/>
        <end position="143"/>
    </location>
</feature>
<comment type="similarity">
    <text evidence="7">Belongs to the PGAP3 family.</text>
</comment>
<evidence type="ECO:0000256" key="5">
    <source>
        <dbReference type="ARBA" id="ARBA00022989"/>
    </source>
</evidence>
<dbReference type="PANTHER" id="PTHR13148">
    <property type="entry name" value="PER1-RELATED"/>
    <property type="match status" value="1"/>
</dbReference>
<evidence type="ECO:0000313" key="9">
    <source>
        <dbReference type="Proteomes" id="UP000283269"/>
    </source>
</evidence>
<organism evidence="8 9">
    <name type="scientific">Psilocybe cyanescens</name>
    <dbReference type="NCBI Taxonomy" id="93625"/>
    <lineage>
        <taxon>Eukaryota</taxon>
        <taxon>Fungi</taxon>
        <taxon>Dikarya</taxon>
        <taxon>Basidiomycota</taxon>
        <taxon>Agaricomycotina</taxon>
        <taxon>Agaricomycetes</taxon>
        <taxon>Agaricomycetidae</taxon>
        <taxon>Agaricales</taxon>
        <taxon>Agaricineae</taxon>
        <taxon>Strophariaceae</taxon>
        <taxon>Psilocybe</taxon>
    </lineage>
</organism>
<evidence type="ECO:0000313" key="8">
    <source>
        <dbReference type="EMBL" id="PPQ82382.1"/>
    </source>
</evidence>
<name>A0A409WV53_PSICY</name>
<gene>
    <name evidence="8" type="ORF">CVT25_008343</name>
</gene>
<dbReference type="GO" id="GO:0005789">
    <property type="term" value="C:endoplasmic reticulum membrane"/>
    <property type="evidence" value="ECO:0007669"/>
    <property type="project" value="UniProtKB-SubCell"/>
</dbReference>
<comment type="caution">
    <text evidence="8">The sequence shown here is derived from an EMBL/GenBank/DDBJ whole genome shotgun (WGS) entry which is preliminary data.</text>
</comment>
<dbReference type="PANTHER" id="PTHR13148:SF0">
    <property type="entry name" value="POST-GPI ATTACHMENT TO PROTEINS FACTOR 3"/>
    <property type="match status" value="1"/>
</dbReference>
<keyword evidence="2 7" id="KW-0337">GPI-anchor biosynthesis</keyword>
<dbReference type="AlphaFoldDB" id="A0A409WV53"/>
<evidence type="ECO:0000256" key="2">
    <source>
        <dbReference type="ARBA" id="ARBA00022502"/>
    </source>
</evidence>
<dbReference type="Proteomes" id="UP000283269">
    <property type="component" value="Unassembled WGS sequence"/>
</dbReference>
<evidence type="ECO:0000256" key="3">
    <source>
        <dbReference type="ARBA" id="ARBA00022692"/>
    </source>
</evidence>
<dbReference type="EMBL" id="NHYD01003146">
    <property type="protein sequence ID" value="PPQ82382.1"/>
    <property type="molecule type" value="Genomic_DNA"/>
</dbReference>
<keyword evidence="7" id="KW-0256">Endoplasmic reticulum</keyword>
<comment type="function">
    <text evidence="7">Involved in the lipid remodeling steps of GPI-anchor maturation.</text>
</comment>